<accession>A0A1R1EL88</accession>
<protein>
    <submittedName>
        <fullName evidence="2">Uncharacterized protein</fullName>
    </submittedName>
</protein>
<evidence type="ECO:0000313" key="2">
    <source>
        <dbReference type="EMBL" id="OMF52594.1"/>
    </source>
</evidence>
<keyword evidence="1" id="KW-0472">Membrane</keyword>
<dbReference type="AlphaFoldDB" id="A0A1R1EL88"/>
<dbReference type="Proteomes" id="UP000187172">
    <property type="component" value="Unassembled WGS sequence"/>
</dbReference>
<feature type="transmembrane region" description="Helical" evidence="1">
    <location>
        <begin position="12"/>
        <end position="33"/>
    </location>
</feature>
<evidence type="ECO:0000256" key="1">
    <source>
        <dbReference type="SAM" id="Phobius"/>
    </source>
</evidence>
<sequence length="247" mass="27375">MIKLLKYDLKRNATLLLGGMAILLLCEFVLLWSRATDEVKIVLSVLFFGAVSVIYFISSLRVFDYNISTVSRRLVPVGALSYVGASLLYGLLNSLVLTVIGAAFTAYMVVNLGGGFSWAGQIPVWAIVLIVVEYLFLLVYGFLTFYMTIALARSLVTKGVFWVGLLIFIVLTIVLSYVEDFLFGQDSSALFGSVDLQWSSQSGVLARELPGLLSAWQTWGSIVFEGLLCVAFLYVIKWCIEKKIEAR</sequence>
<organism evidence="2 3">
    <name type="scientific">Paenibacillus rhizosphaerae</name>
    <dbReference type="NCBI Taxonomy" id="297318"/>
    <lineage>
        <taxon>Bacteria</taxon>
        <taxon>Bacillati</taxon>
        <taxon>Bacillota</taxon>
        <taxon>Bacilli</taxon>
        <taxon>Bacillales</taxon>
        <taxon>Paenibacillaceae</taxon>
        <taxon>Paenibacillus</taxon>
    </lineage>
</organism>
<evidence type="ECO:0000313" key="3">
    <source>
        <dbReference type="Proteomes" id="UP000187172"/>
    </source>
</evidence>
<gene>
    <name evidence="2" type="ORF">BK138_21150</name>
</gene>
<keyword evidence="1" id="KW-1133">Transmembrane helix</keyword>
<dbReference type="STRING" id="297318.BK138_21150"/>
<feature type="transmembrane region" description="Helical" evidence="1">
    <location>
        <begin position="219"/>
        <end position="240"/>
    </location>
</feature>
<reference evidence="2 3" key="1">
    <citation type="submission" date="2016-11" db="EMBL/GenBank/DDBJ databases">
        <title>Paenibacillus species isolates.</title>
        <authorList>
            <person name="Beno S.M."/>
        </authorList>
    </citation>
    <scope>NUCLEOTIDE SEQUENCE [LARGE SCALE GENOMIC DNA]</scope>
    <source>
        <strain evidence="2 3">FSL R5-0378</strain>
    </source>
</reference>
<dbReference type="EMBL" id="MRTP01000006">
    <property type="protein sequence ID" value="OMF52594.1"/>
    <property type="molecule type" value="Genomic_DNA"/>
</dbReference>
<feature type="transmembrane region" description="Helical" evidence="1">
    <location>
        <begin position="79"/>
        <end position="110"/>
    </location>
</feature>
<feature type="transmembrane region" description="Helical" evidence="1">
    <location>
        <begin position="39"/>
        <end position="58"/>
    </location>
</feature>
<keyword evidence="3" id="KW-1185">Reference proteome</keyword>
<feature type="transmembrane region" description="Helical" evidence="1">
    <location>
        <begin position="159"/>
        <end position="178"/>
    </location>
</feature>
<comment type="caution">
    <text evidence="2">The sequence shown here is derived from an EMBL/GenBank/DDBJ whole genome shotgun (WGS) entry which is preliminary data.</text>
</comment>
<dbReference type="RefSeq" id="WP_076172767.1">
    <property type="nucleotide sequence ID" value="NZ_MRTP01000006.1"/>
</dbReference>
<name>A0A1R1EL88_9BACL</name>
<keyword evidence="1" id="KW-0812">Transmembrane</keyword>
<feature type="transmembrane region" description="Helical" evidence="1">
    <location>
        <begin position="122"/>
        <end position="147"/>
    </location>
</feature>
<proteinExistence type="predicted"/>